<keyword evidence="3" id="KW-0143">Chaperone</keyword>
<name>A0ABV8RF38_9SPHN</name>
<dbReference type="PANTHER" id="PTHR21013">
    <property type="entry name" value="ATP SYNTHASE MITOCHONDRIAL F1 COMPLEX ASSEMBLY FACTOR 2/ATP12 PROTEIN, MITOCHONDRIAL PRECURSOR"/>
    <property type="match status" value="1"/>
</dbReference>
<dbReference type="Gene3D" id="3.30.2180.10">
    <property type="entry name" value="ATP12-like"/>
    <property type="match status" value="1"/>
</dbReference>
<reference evidence="5" key="1">
    <citation type="journal article" date="2019" name="Int. J. Syst. Evol. Microbiol.">
        <title>The Global Catalogue of Microorganisms (GCM) 10K type strain sequencing project: providing services to taxonomists for standard genome sequencing and annotation.</title>
        <authorList>
            <consortium name="The Broad Institute Genomics Platform"/>
            <consortium name="The Broad Institute Genome Sequencing Center for Infectious Disease"/>
            <person name="Wu L."/>
            <person name="Ma J."/>
        </authorList>
    </citation>
    <scope>NUCLEOTIDE SEQUENCE [LARGE SCALE GENOMIC DNA]</scope>
    <source>
        <strain evidence="5">CECT 8531</strain>
    </source>
</reference>
<organism evidence="4 5">
    <name type="scientific">Sphingorhabdus arenilitoris</name>
    <dbReference type="NCBI Taxonomy" id="1490041"/>
    <lineage>
        <taxon>Bacteria</taxon>
        <taxon>Pseudomonadati</taxon>
        <taxon>Pseudomonadota</taxon>
        <taxon>Alphaproteobacteria</taxon>
        <taxon>Sphingomonadales</taxon>
        <taxon>Sphingomonadaceae</taxon>
        <taxon>Sphingorhabdus</taxon>
    </lineage>
</organism>
<dbReference type="EMBL" id="JBHSDH010000005">
    <property type="protein sequence ID" value="MFC4290836.1"/>
    <property type="molecule type" value="Genomic_DNA"/>
</dbReference>
<sequence>MRRFWTDVIVEAGRDGYRVLLDKRTIKSPSKADLLLPHEAMARAVAAEWDAVEEKIDPARMPVTGFANAALDRIAPDRATFVEAIAAFGETDLFCYHAEAPEELIQRQREIWGKWLAWAQSRYLVNFTVVRGIMHEKQPNATTERLKAAVAELSIWQLAAASKLTHLSGSLIATLALTEGEADPAALWHDLILDEYWQEEKWGADEYAIKNRRDREADFLNAAAFMKLAGISE</sequence>
<dbReference type="Pfam" id="PF07542">
    <property type="entry name" value="ATP12"/>
    <property type="match status" value="1"/>
</dbReference>
<dbReference type="InterPro" id="IPR011419">
    <property type="entry name" value="ATP12_ATP_synth-F1-assembly"/>
</dbReference>
<evidence type="ECO:0000256" key="3">
    <source>
        <dbReference type="ARBA" id="ARBA00023186"/>
    </source>
</evidence>
<dbReference type="InterPro" id="IPR023335">
    <property type="entry name" value="ATP12_ortho_dom_sf"/>
</dbReference>
<evidence type="ECO:0000256" key="2">
    <source>
        <dbReference type="ARBA" id="ARBA00022946"/>
    </source>
</evidence>
<evidence type="ECO:0000313" key="5">
    <source>
        <dbReference type="Proteomes" id="UP001595887"/>
    </source>
</evidence>
<evidence type="ECO:0000313" key="4">
    <source>
        <dbReference type="EMBL" id="MFC4290836.1"/>
    </source>
</evidence>
<dbReference type="PANTHER" id="PTHR21013:SF10">
    <property type="entry name" value="ATP SYNTHASE MITOCHONDRIAL F1 COMPLEX ASSEMBLY FACTOR 2"/>
    <property type="match status" value="1"/>
</dbReference>
<dbReference type="Gene3D" id="1.10.3580.10">
    <property type="entry name" value="ATP12 ATPase"/>
    <property type="match status" value="1"/>
</dbReference>
<accession>A0ABV8RF38</accession>
<proteinExistence type="inferred from homology"/>
<comment type="similarity">
    <text evidence="1">Belongs to the ATP12 family.</text>
</comment>
<protein>
    <submittedName>
        <fullName evidence="4">ATP12 family chaperone protein</fullName>
    </submittedName>
</protein>
<evidence type="ECO:0000256" key="1">
    <source>
        <dbReference type="ARBA" id="ARBA00008231"/>
    </source>
</evidence>
<dbReference type="Proteomes" id="UP001595887">
    <property type="component" value="Unassembled WGS sequence"/>
</dbReference>
<comment type="caution">
    <text evidence="4">The sequence shown here is derived from an EMBL/GenBank/DDBJ whole genome shotgun (WGS) entry which is preliminary data.</text>
</comment>
<dbReference type="InterPro" id="IPR042272">
    <property type="entry name" value="ATP12_ATP_synth-F1-assembly_N"/>
</dbReference>
<keyword evidence="2" id="KW-0809">Transit peptide</keyword>
<keyword evidence="5" id="KW-1185">Reference proteome</keyword>
<dbReference type="RefSeq" id="WP_381420436.1">
    <property type="nucleotide sequence ID" value="NZ_JBHSDH010000005.1"/>
</dbReference>
<gene>
    <name evidence="4" type="ORF">ACFOWX_00200</name>
</gene>
<dbReference type="SUPFAM" id="SSF160909">
    <property type="entry name" value="ATP12-like"/>
    <property type="match status" value="1"/>
</dbReference>